<dbReference type="InterPro" id="IPR014036">
    <property type="entry name" value="DeoR-like_C"/>
</dbReference>
<dbReference type="PROSITE" id="PS51000">
    <property type="entry name" value="HTH_DEOR_2"/>
    <property type="match status" value="1"/>
</dbReference>
<reference evidence="5 6" key="1">
    <citation type="submission" date="2023-02" db="EMBL/GenBank/DDBJ databases">
        <title>Dictyobacter halimunensis sp. nov., a new member of the class Ktedonobacteria from forest soil in a geothermal area.</title>
        <authorList>
            <person name="Rachmania M.K."/>
            <person name="Ningsih F."/>
            <person name="Sakai Y."/>
            <person name="Yabe S."/>
            <person name="Yokota A."/>
            <person name="Sjamsuridzal W."/>
        </authorList>
    </citation>
    <scope>NUCLEOTIDE SEQUENCE [LARGE SCALE GENOMIC DNA]</scope>
    <source>
        <strain evidence="5 6">S3.2.2.5</strain>
    </source>
</reference>
<comment type="caution">
    <text evidence="5">The sequence shown here is derived from an EMBL/GenBank/DDBJ whole genome shotgun (WGS) entry which is preliminary data.</text>
</comment>
<keyword evidence="6" id="KW-1185">Reference proteome</keyword>
<dbReference type="Gene3D" id="1.10.10.10">
    <property type="entry name" value="Winged helix-like DNA-binding domain superfamily/Winged helix DNA-binding domain"/>
    <property type="match status" value="1"/>
</dbReference>
<proteinExistence type="predicted"/>
<dbReference type="RefSeq" id="WP_338247733.1">
    <property type="nucleotide sequence ID" value="NZ_BSRI01000001.1"/>
</dbReference>
<organism evidence="5 6">
    <name type="scientific">Dictyobacter halimunensis</name>
    <dbReference type="NCBI Taxonomy" id="3026934"/>
    <lineage>
        <taxon>Bacteria</taxon>
        <taxon>Bacillati</taxon>
        <taxon>Chloroflexota</taxon>
        <taxon>Ktedonobacteria</taxon>
        <taxon>Ktedonobacterales</taxon>
        <taxon>Dictyobacteraceae</taxon>
        <taxon>Dictyobacter</taxon>
    </lineage>
</organism>
<dbReference type="SUPFAM" id="SSF100950">
    <property type="entry name" value="NagB/RpiA/CoA transferase-like"/>
    <property type="match status" value="1"/>
</dbReference>
<dbReference type="InterPro" id="IPR037171">
    <property type="entry name" value="NagB/RpiA_transferase-like"/>
</dbReference>
<evidence type="ECO:0000313" key="6">
    <source>
        <dbReference type="Proteomes" id="UP001344906"/>
    </source>
</evidence>
<keyword evidence="3" id="KW-0804">Transcription</keyword>
<evidence type="ECO:0000256" key="3">
    <source>
        <dbReference type="ARBA" id="ARBA00023163"/>
    </source>
</evidence>
<dbReference type="SMART" id="SM01134">
    <property type="entry name" value="DeoRC"/>
    <property type="match status" value="1"/>
</dbReference>
<protein>
    <submittedName>
        <fullName evidence="5">DeoR family transcriptional regulator</fullName>
    </submittedName>
</protein>
<keyword evidence="2" id="KW-0238">DNA-binding</keyword>
<dbReference type="InterPro" id="IPR050313">
    <property type="entry name" value="Carb_Metab_HTH_regulators"/>
</dbReference>
<gene>
    <name evidence="5" type="ORF">KDH_08670</name>
</gene>
<dbReference type="Gene3D" id="3.30.750.70">
    <property type="entry name" value="4-hydroxybutyrate coenzyme like domains"/>
    <property type="match status" value="1"/>
</dbReference>
<dbReference type="Pfam" id="PF08220">
    <property type="entry name" value="HTH_DeoR"/>
    <property type="match status" value="1"/>
</dbReference>
<dbReference type="PRINTS" id="PR00037">
    <property type="entry name" value="HTHLACR"/>
</dbReference>
<dbReference type="SUPFAM" id="SSF46785">
    <property type="entry name" value="Winged helix' DNA-binding domain"/>
    <property type="match status" value="1"/>
</dbReference>
<dbReference type="InterPro" id="IPR036388">
    <property type="entry name" value="WH-like_DNA-bd_sf"/>
</dbReference>
<name>A0ABQ6FKB8_9CHLR</name>
<evidence type="ECO:0000256" key="2">
    <source>
        <dbReference type="ARBA" id="ARBA00023125"/>
    </source>
</evidence>
<evidence type="ECO:0000256" key="1">
    <source>
        <dbReference type="ARBA" id="ARBA00023015"/>
    </source>
</evidence>
<dbReference type="SMART" id="SM00420">
    <property type="entry name" value="HTH_DEOR"/>
    <property type="match status" value="1"/>
</dbReference>
<dbReference type="EMBL" id="BSRI01000001">
    <property type="protein sequence ID" value="GLV54018.1"/>
    <property type="molecule type" value="Genomic_DNA"/>
</dbReference>
<dbReference type="PANTHER" id="PTHR30363">
    <property type="entry name" value="HTH-TYPE TRANSCRIPTIONAL REGULATOR SRLR-RELATED"/>
    <property type="match status" value="1"/>
</dbReference>
<dbReference type="InterPro" id="IPR036390">
    <property type="entry name" value="WH_DNA-bd_sf"/>
</dbReference>
<feature type="domain" description="HTH deoR-type" evidence="4">
    <location>
        <begin position="4"/>
        <end position="59"/>
    </location>
</feature>
<accession>A0ABQ6FKB8</accession>
<dbReference type="InterPro" id="IPR018356">
    <property type="entry name" value="Tscrpt_reg_HTH_DeoR_CS"/>
</dbReference>
<dbReference type="PROSITE" id="PS00894">
    <property type="entry name" value="HTH_DEOR_1"/>
    <property type="match status" value="1"/>
</dbReference>
<dbReference type="Pfam" id="PF00455">
    <property type="entry name" value="DeoRC"/>
    <property type="match status" value="1"/>
</dbReference>
<dbReference type="PANTHER" id="PTHR30363:SF44">
    <property type="entry name" value="AGA OPERON TRANSCRIPTIONAL REPRESSOR-RELATED"/>
    <property type="match status" value="1"/>
</dbReference>
<keyword evidence="1" id="KW-0805">Transcription regulation</keyword>
<dbReference type="Proteomes" id="UP001344906">
    <property type="component" value="Unassembled WGS sequence"/>
</dbReference>
<sequence>MQLYVERLRQIEQMIKERQHVRVIELSEHFGVSEPTIRRDLQKLEAMGRIQRAHGGASIVEQATPEPPIVQRSAEYHEEKRRIGRATAQLIQDGETIFLGSGTTTLEVARNLKDKKDLTVITNAINVAYFLAGYPDINVIITGGVLRHSELSMIGYIVEQTLKELRADKVVLSMRAVSVDDGLTNDNLLETMTDRQIIQLAHEVILVADHTKFGKVATGVVAPITAVHKIVTDDQTPAETIKRLREAGITVLQV</sequence>
<evidence type="ECO:0000259" key="4">
    <source>
        <dbReference type="PROSITE" id="PS51000"/>
    </source>
</evidence>
<dbReference type="InterPro" id="IPR001034">
    <property type="entry name" value="DeoR_HTH"/>
</dbReference>
<evidence type="ECO:0000313" key="5">
    <source>
        <dbReference type="EMBL" id="GLV54018.1"/>
    </source>
</evidence>